<dbReference type="GO" id="GO:0016853">
    <property type="term" value="F:isomerase activity"/>
    <property type="evidence" value="ECO:0007669"/>
    <property type="project" value="UniProtKB-KW"/>
</dbReference>
<proteinExistence type="predicted"/>
<keyword evidence="3" id="KW-1185">Reference proteome</keyword>
<accession>A0A2I2KZF9</accession>
<gene>
    <name evidence="2" type="ORF">FRACA_60040</name>
</gene>
<sequence>MDLTSVDLFTSVLRLRPGGAVTVEERRMDADDEGWTVALTHAETDHDVHGDHWEVHPASAEAVCVLSGQARLHLRPDEAHEEPAVVTLVAGTGFVVPRGRWHRFELDAPSDLVSIALRSGSRLEKRA</sequence>
<evidence type="ECO:0000313" key="3">
    <source>
        <dbReference type="Proteomes" id="UP000234331"/>
    </source>
</evidence>
<dbReference type="OrthoDB" id="512358at2"/>
<dbReference type="InterPro" id="IPR013096">
    <property type="entry name" value="Cupin_2"/>
</dbReference>
<dbReference type="InterPro" id="IPR014710">
    <property type="entry name" value="RmlC-like_jellyroll"/>
</dbReference>
<protein>
    <submittedName>
        <fullName evidence="2">Mannose-6-phosphate isomerase, cupin superfamily</fullName>
    </submittedName>
</protein>
<keyword evidence="2" id="KW-0413">Isomerase</keyword>
<evidence type="ECO:0000313" key="2">
    <source>
        <dbReference type="EMBL" id="SNQ51054.1"/>
    </source>
</evidence>
<dbReference type="InterPro" id="IPR011051">
    <property type="entry name" value="RmlC_Cupin_sf"/>
</dbReference>
<dbReference type="Gene3D" id="2.60.120.10">
    <property type="entry name" value="Jelly Rolls"/>
    <property type="match status" value="1"/>
</dbReference>
<dbReference type="SUPFAM" id="SSF51182">
    <property type="entry name" value="RmlC-like cupins"/>
    <property type="match status" value="1"/>
</dbReference>
<reference evidence="2 3" key="1">
    <citation type="submission" date="2017-06" db="EMBL/GenBank/DDBJ databases">
        <authorList>
            <person name="Kim H.J."/>
            <person name="Triplett B.A."/>
        </authorList>
    </citation>
    <scope>NUCLEOTIDE SEQUENCE [LARGE SCALE GENOMIC DNA]</scope>
    <source>
        <strain evidence="2">FRACA_ARgP5</strain>
    </source>
</reference>
<name>A0A2I2KZF9_9ACTN</name>
<dbReference type="RefSeq" id="WP_101834721.1">
    <property type="nucleotide sequence ID" value="NZ_FZMO01000525.1"/>
</dbReference>
<dbReference type="Pfam" id="PF07883">
    <property type="entry name" value="Cupin_2"/>
    <property type="match status" value="1"/>
</dbReference>
<organism evidence="2 3">
    <name type="scientific">Frankia canadensis</name>
    <dbReference type="NCBI Taxonomy" id="1836972"/>
    <lineage>
        <taxon>Bacteria</taxon>
        <taxon>Bacillati</taxon>
        <taxon>Actinomycetota</taxon>
        <taxon>Actinomycetes</taxon>
        <taxon>Frankiales</taxon>
        <taxon>Frankiaceae</taxon>
        <taxon>Frankia</taxon>
    </lineage>
</organism>
<dbReference type="Proteomes" id="UP000234331">
    <property type="component" value="Unassembled WGS sequence"/>
</dbReference>
<evidence type="ECO:0000259" key="1">
    <source>
        <dbReference type="Pfam" id="PF07883"/>
    </source>
</evidence>
<dbReference type="EMBL" id="FZMO01000525">
    <property type="protein sequence ID" value="SNQ51054.1"/>
    <property type="molecule type" value="Genomic_DNA"/>
</dbReference>
<feature type="domain" description="Cupin type-2" evidence="1">
    <location>
        <begin position="52"/>
        <end position="108"/>
    </location>
</feature>
<dbReference type="AlphaFoldDB" id="A0A2I2KZF9"/>